<dbReference type="RefSeq" id="WP_109931631.1">
    <property type="nucleotide sequence ID" value="NZ_QGNY01000007.1"/>
</dbReference>
<dbReference type="GO" id="GO:0016787">
    <property type="term" value="F:hydrolase activity"/>
    <property type="evidence" value="ECO:0007669"/>
    <property type="project" value="UniProtKB-KW"/>
</dbReference>
<keyword evidence="7" id="KW-0175">Coiled coil</keyword>
<feature type="coiled-coil region" evidence="7">
    <location>
        <begin position="520"/>
        <end position="547"/>
    </location>
</feature>
<keyword evidence="10" id="KW-1185">Reference proteome</keyword>
<dbReference type="InterPro" id="IPR014774">
    <property type="entry name" value="KaiC-like_dom"/>
</dbReference>
<dbReference type="OrthoDB" id="9783783at2"/>
<dbReference type="PROSITE" id="PS51146">
    <property type="entry name" value="KAIC"/>
    <property type="match status" value="2"/>
</dbReference>
<keyword evidence="2" id="KW-0597">Phosphoprotein</keyword>
<dbReference type="CDD" id="cd19484">
    <property type="entry name" value="KaiC_C"/>
    <property type="match status" value="1"/>
</dbReference>
<dbReference type="SUPFAM" id="SSF52540">
    <property type="entry name" value="P-loop containing nucleoside triphosphate hydrolases"/>
    <property type="match status" value="2"/>
</dbReference>
<dbReference type="SMART" id="SM00382">
    <property type="entry name" value="AAA"/>
    <property type="match status" value="2"/>
</dbReference>
<name>A0A317EX21_9SPHI</name>
<evidence type="ECO:0000259" key="8">
    <source>
        <dbReference type="PROSITE" id="PS51146"/>
    </source>
</evidence>
<dbReference type="EC" id="2.7.11.1" evidence="1"/>
<dbReference type="InterPro" id="IPR027417">
    <property type="entry name" value="P-loop_NTPase"/>
</dbReference>
<dbReference type="Proteomes" id="UP000245391">
    <property type="component" value="Unassembled WGS sequence"/>
</dbReference>
<dbReference type="Gene3D" id="3.40.50.300">
    <property type="entry name" value="P-loop containing nucleotide triphosphate hydrolases"/>
    <property type="match status" value="2"/>
</dbReference>
<dbReference type="PANTHER" id="PTHR42926:SF1">
    <property type="entry name" value="CIRCADIAN CLOCK OSCILLATOR PROTEIN KAIC 1"/>
    <property type="match status" value="1"/>
</dbReference>
<reference evidence="10" key="1">
    <citation type="submission" date="2018-05" db="EMBL/GenBank/DDBJ databases">
        <title>Pedobacter paludis sp. nov., isolated from wetland soil.</title>
        <authorList>
            <person name="Zhang Y."/>
        </authorList>
    </citation>
    <scope>NUCLEOTIDE SEQUENCE [LARGE SCALE GENOMIC DNA]</scope>
    <source>
        <strain evidence="10">R-8</strain>
    </source>
</reference>
<evidence type="ECO:0000256" key="4">
    <source>
        <dbReference type="ARBA" id="ARBA00022737"/>
    </source>
</evidence>
<gene>
    <name evidence="9" type="ORF">DF947_18350</name>
</gene>
<dbReference type="CDD" id="cd19485">
    <property type="entry name" value="KaiC-N"/>
    <property type="match status" value="1"/>
</dbReference>
<evidence type="ECO:0000256" key="6">
    <source>
        <dbReference type="ARBA" id="ARBA00022801"/>
    </source>
</evidence>
<keyword evidence="4" id="KW-0677">Repeat</keyword>
<evidence type="ECO:0000256" key="3">
    <source>
        <dbReference type="ARBA" id="ARBA00022679"/>
    </source>
</evidence>
<dbReference type="Pfam" id="PF06745">
    <property type="entry name" value="ATPase"/>
    <property type="match status" value="2"/>
</dbReference>
<dbReference type="GO" id="GO:0005524">
    <property type="term" value="F:ATP binding"/>
    <property type="evidence" value="ECO:0007669"/>
    <property type="project" value="InterPro"/>
</dbReference>
<evidence type="ECO:0000256" key="2">
    <source>
        <dbReference type="ARBA" id="ARBA00022553"/>
    </source>
</evidence>
<evidence type="ECO:0000256" key="5">
    <source>
        <dbReference type="ARBA" id="ARBA00022777"/>
    </source>
</evidence>
<sequence length="583" mass="64952">MAKSKKQLEIPSSGAISKTLTGISGLDEITLGGLPSGRPTLICGEAGSGKTLFSIEFIVKGALDYGEPGVFMAFEEKADELKTNVASLGFDLDKLEREKKIRIDYVHIDRSEIEETGEYDLEGLFIRLGYAIDSIGAKRVVLDTIENLFSGLSNEGVLRAEIRRLFQFLKSKGVTAIITGERGEKSLTRQGLEEYVSDCVILLDHRIINQISTRRLRIVKYRGSVHGTNEYPFLIDDEGISVLPVTSLELNKEVSSESLSSGIDALDRMLGNSGFYKGSSILVSGTAGTGKTSISATFANATCLRKEKCLFFAFEESPKQIIRNMRSIGIDLQKHVDKGYLEFYASRPTLYGLEMHLVAIHKAIRRFKPSVVVLDPITNLITIGSVSEVKTMLVRLIDFLQAEQITVMFNALTLNTVINEQTDEGVSSLVDAWLLIRDIENNGERNRGLYIMKSRGMKHSNQIREFVITDNGLDLIDVFLSEDGILTGSAREAKLLLEQTGEVIHAQAVSRKDRELVRKRKVLESKIDGLRSEYESVEEELNKVYVEEALKKQIMGDTLSKMTDLRRTDFGNIQKPSSKKNKK</sequence>
<dbReference type="InterPro" id="IPR047222">
    <property type="entry name" value="KaiC_C"/>
</dbReference>
<dbReference type="EMBL" id="QGNY01000007">
    <property type="protein sequence ID" value="PWS30387.1"/>
    <property type="molecule type" value="Genomic_DNA"/>
</dbReference>
<dbReference type="GO" id="GO:0004674">
    <property type="term" value="F:protein serine/threonine kinase activity"/>
    <property type="evidence" value="ECO:0007669"/>
    <property type="project" value="UniProtKB-EC"/>
</dbReference>
<comment type="caution">
    <text evidence="9">The sequence shown here is derived from an EMBL/GenBank/DDBJ whole genome shotgun (WGS) entry which is preliminary data.</text>
</comment>
<proteinExistence type="predicted"/>
<dbReference type="InterPro" id="IPR030665">
    <property type="entry name" value="KaiC"/>
</dbReference>
<dbReference type="InterPro" id="IPR051347">
    <property type="entry name" value="Circadian_clock_KaiC-rel"/>
</dbReference>
<keyword evidence="6" id="KW-0378">Hydrolase</keyword>
<evidence type="ECO:0000313" key="10">
    <source>
        <dbReference type="Proteomes" id="UP000245391"/>
    </source>
</evidence>
<feature type="domain" description="KaiC" evidence="8">
    <location>
        <begin position="17"/>
        <end position="256"/>
    </location>
</feature>
<organism evidence="9 10">
    <name type="scientific">Pedobacter paludis</name>
    <dbReference type="NCBI Taxonomy" id="2203212"/>
    <lineage>
        <taxon>Bacteria</taxon>
        <taxon>Pseudomonadati</taxon>
        <taxon>Bacteroidota</taxon>
        <taxon>Sphingobacteriia</taxon>
        <taxon>Sphingobacteriales</taxon>
        <taxon>Sphingobacteriaceae</taxon>
        <taxon>Pedobacter</taxon>
    </lineage>
</organism>
<dbReference type="InterPro" id="IPR003593">
    <property type="entry name" value="AAA+_ATPase"/>
</dbReference>
<keyword evidence="5" id="KW-0418">Kinase</keyword>
<evidence type="ECO:0000256" key="1">
    <source>
        <dbReference type="ARBA" id="ARBA00012513"/>
    </source>
</evidence>
<dbReference type="PANTHER" id="PTHR42926">
    <property type="match status" value="1"/>
</dbReference>
<dbReference type="InterPro" id="IPR047221">
    <property type="entry name" value="KaiC_N"/>
</dbReference>
<evidence type="ECO:0000256" key="7">
    <source>
        <dbReference type="SAM" id="Coils"/>
    </source>
</evidence>
<evidence type="ECO:0000313" key="9">
    <source>
        <dbReference type="EMBL" id="PWS30387.1"/>
    </source>
</evidence>
<protein>
    <recommendedName>
        <fullName evidence="1">non-specific serine/threonine protein kinase</fullName>
        <ecNumber evidence="1">2.7.11.1</ecNumber>
    </recommendedName>
</protein>
<feature type="domain" description="KaiC" evidence="8">
    <location>
        <begin position="257"/>
        <end position="489"/>
    </location>
</feature>
<accession>A0A317EX21</accession>
<dbReference type="InterPro" id="IPR010624">
    <property type="entry name" value="KaiC_dom"/>
</dbReference>
<dbReference type="AlphaFoldDB" id="A0A317EX21"/>
<keyword evidence="3" id="KW-0808">Transferase</keyword>
<dbReference type="NCBIfam" id="NF006799">
    <property type="entry name" value="PRK09302.1"/>
    <property type="match status" value="1"/>
</dbReference>
<dbReference type="PIRSF" id="PIRSF039117">
    <property type="entry name" value="KaiC"/>
    <property type="match status" value="1"/>
</dbReference>